<name>A0A4V3XBQ7_9APHY</name>
<feature type="transmembrane region" description="Helical" evidence="1">
    <location>
        <begin position="199"/>
        <end position="220"/>
    </location>
</feature>
<sequence>MIAGLSKAINQYLAPLLALTSLLLVIFAYLAPSVMLQTQVALLTVTPSISLTQPQGNGQSVDGPSIFLGALGSCERPNNGAAVSCIPPTVSPKYDLSVLPSNAPNLLTAPTATTPAFIAVSLAFSIMFFLLFTFTALRSKLGKAGAFFDKPAVQRSTAWIGLMGFMIGLTSFLVIRMWFGKAVEDFNAAILEGGQGSPQLVAATSNGFVMVYVAYAFYAVPLVCSLSKLHVTATATAKA</sequence>
<evidence type="ECO:0000313" key="3">
    <source>
        <dbReference type="Proteomes" id="UP000309038"/>
    </source>
</evidence>
<keyword evidence="3" id="KW-1185">Reference proteome</keyword>
<comment type="caution">
    <text evidence="2">The sequence shown here is derived from an EMBL/GenBank/DDBJ whole genome shotgun (WGS) entry which is preliminary data.</text>
</comment>
<protein>
    <submittedName>
        <fullName evidence="2">Uncharacterized protein</fullName>
    </submittedName>
</protein>
<accession>A0A4V3XBQ7</accession>
<keyword evidence="1" id="KW-0812">Transmembrane</keyword>
<feature type="transmembrane region" description="Helical" evidence="1">
    <location>
        <begin position="158"/>
        <end position="179"/>
    </location>
</feature>
<dbReference type="EMBL" id="SGPJ01000001">
    <property type="protein sequence ID" value="THH02903.1"/>
    <property type="molecule type" value="Genomic_DNA"/>
</dbReference>
<dbReference type="Proteomes" id="UP000309038">
    <property type="component" value="Unassembled WGS sequence"/>
</dbReference>
<evidence type="ECO:0000313" key="2">
    <source>
        <dbReference type="EMBL" id="THH02903.1"/>
    </source>
</evidence>
<dbReference type="AlphaFoldDB" id="A0A4V3XBQ7"/>
<keyword evidence="1" id="KW-0472">Membrane</keyword>
<gene>
    <name evidence="2" type="ORF">EW026_g40</name>
</gene>
<reference evidence="2 3" key="1">
    <citation type="submission" date="2019-02" db="EMBL/GenBank/DDBJ databases">
        <title>Genome sequencing of the rare red list fungi Phlebia centrifuga.</title>
        <authorList>
            <person name="Buettner E."/>
            <person name="Kellner H."/>
        </authorList>
    </citation>
    <scope>NUCLEOTIDE SEQUENCE [LARGE SCALE GENOMIC DNA]</scope>
    <source>
        <strain evidence="2 3">DSM 108282</strain>
    </source>
</reference>
<feature type="transmembrane region" description="Helical" evidence="1">
    <location>
        <begin position="12"/>
        <end position="31"/>
    </location>
</feature>
<proteinExistence type="predicted"/>
<evidence type="ECO:0000256" key="1">
    <source>
        <dbReference type="SAM" id="Phobius"/>
    </source>
</evidence>
<keyword evidence="1" id="KW-1133">Transmembrane helix</keyword>
<feature type="transmembrane region" description="Helical" evidence="1">
    <location>
        <begin position="116"/>
        <end position="137"/>
    </location>
</feature>
<organism evidence="2 3">
    <name type="scientific">Hermanssonia centrifuga</name>
    <dbReference type="NCBI Taxonomy" id="98765"/>
    <lineage>
        <taxon>Eukaryota</taxon>
        <taxon>Fungi</taxon>
        <taxon>Dikarya</taxon>
        <taxon>Basidiomycota</taxon>
        <taxon>Agaricomycotina</taxon>
        <taxon>Agaricomycetes</taxon>
        <taxon>Polyporales</taxon>
        <taxon>Meruliaceae</taxon>
        <taxon>Hermanssonia</taxon>
    </lineage>
</organism>